<dbReference type="SUPFAM" id="SSF53850">
    <property type="entry name" value="Periplasmic binding protein-like II"/>
    <property type="match status" value="1"/>
</dbReference>
<dbReference type="RefSeq" id="WP_394386240.1">
    <property type="nucleotide sequence ID" value="NZ_JBIGIB010000004.1"/>
</dbReference>
<protein>
    <submittedName>
        <fullName evidence="4">Substrate-binding periplasmic protein</fullName>
    </submittedName>
</protein>
<keyword evidence="5" id="KW-1185">Reference proteome</keyword>
<dbReference type="PANTHER" id="PTHR35936">
    <property type="entry name" value="MEMBRANE-BOUND LYTIC MUREIN TRANSGLYCOSYLASE F"/>
    <property type="match status" value="1"/>
</dbReference>
<dbReference type="InterPro" id="IPR001638">
    <property type="entry name" value="Solute-binding_3/MltF_N"/>
</dbReference>
<comment type="caution">
    <text evidence="4">The sequence shown here is derived from an EMBL/GenBank/DDBJ whole genome shotgun (WGS) entry which is preliminary data.</text>
</comment>
<name>A0ABW7H1X4_9BURK</name>
<evidence type="ECO:0000256" key="2">
    <source>
        <dbReference type="SAM" id="SignalP"/>
    </source>
</evidence>
<dbReference type="Gene3D" id="3.40.190.10">
    <property type="entry name" value="Periplasmic binding protein-like II"/>
    <property type="match status" value="2"/>
</dbReference>
<feature type="domain" description="Solute-binding protein family 3/N-terminal" evidence="3">
    <location>
        <begin position="54"/>
        <end position="278"/>
    </location>
</feature>
<reference evidence="4 5" key="1">
    <citation type="submission" date="2024-08" db="EMBL/GenBank/DDBJ databases">
        <authorList>
            <person name="Lu H."/>
        </authorList>
    </citation>
    <scope>NUCLEOTIDE SEQUENCE [LARGE SCALE GENOMIC DNA]</scope>
    <source>
        <strain evidence="4 5">BYS87W</strain>
    </source>
</reference>
<evidence type="ECO:0000256" key="1">
    <source>
        <dbReference type="ARBA" id="ARBA00022729"/>
    </source>
</evidence>
<evidence type="ECO:0000313" key="4">
    <source>
        <dbReference type="EMBL" id="MFG6468231.1"/>
    </source>
</evidence>
<dbReference type="PANTHER" id="PTHR35936:SF19">
    <property type="entry name" value="AMINO-ACID-BINDING PROTEIN YXEM-RELATED"/>
    <property type="match status" value="1"/>
</dbReference>
<keyword evidence="1 2" id="KW-0732">Signal</keyword>
<proteinExistence type="predicted"/>
<evidence type="ECO:0000259" key="3">
    <source>
        <dbReference type="Pfam" id="PF00497"/>
    </source>
</evidence>
<organism evidence="4 5">
    <name type="scientific">Pelomonas baiyunensis</name>
    <dbReference type="NCBI Taxonomy" id="3299026"/>
    <lineage>
        <taxon>Bacteria</taxon>
        <taxon>Pseudomonadati</taxon>
        <taxon>Pseudomonadota</taxon>
        <taxon>Betaproteobacteria</taxon>
        <taxon>Burkholderiales</taxon>
        <taxon>Sphaerotilaceae</taxon>
        <taxon>Roseateles</taxon>
    </lineage>
</organism>
<dbReference type="Pfam" id="PF00497">
    <property type="entry name" value="SBP_bac_3"/>
    <property type="match status" value="1"/>
</dbReference>
<gene>
    <name evidence="4" type="ORF">ACG01O_16510</name>
</gene>
<dbReference type="EMBL" id="JBIGIB010000004">
    <property type="protein sequence ID" value="MFG6468231.1"/>
    <property type="molecule type" value="Genomic_DNA"/>
</dbReference>
<feature type="chain" id="PRO_5045577341" evidence="2">
    <location>
        <begin position="43"/>
        <end position="292"/>
    </location>
</feature>
<accession>A0ABW7H1X4</accession>
<feature type="signal peptide" evidence="2">
    <location>
        <begin position="1"/>
        <end position="42"/>
    </location>
</feature>
<dbReference type="Proteomes" id="UP001606303">
    <property type="component" value="Unassembled WGS sequence"/>
</dbReference>
<sequence>MTPPRLASTPPRGTARDTARGWARWTRWAGLTLVSAASTASAAPAAEPPCGPHVAALYAYPPFFRDVPGQGWQGIDKDMFDELARRSGCDLRLVVESRVRIWEQMRSGVAGLTMSAIPTPERQTFAEFVPYAQGRYHLMLHRELAPQVRSLAAFEADSRLRLLTVKGYTHGPTLDRLVQRLRTQGRVHEVSDFPAVLRMARAGRGHGLLALPASWAEVDAAFDDGEAWTPVDVAPQDRVLAGLALSLRLPDADRQRLRRAMQSMLADGTVRAITRRHLSEAATRAVTFADEP</sequence>
<evidence type="ECO:0000313" key="5">
    <source>
        <dbReference type="Proteomes" id="UP001606303"/>
    </source>
</evidence>